<dbReference type="InterPro" id="IPR052196">
    <property type="entry name" value="Bact_Kbp"/>
</dbReference>
<dbReference type="SMART" id="SM00257">
    <property type="entry name" value="LysM"/>
    <property type="match status" value="1"/>
</dbReference>
<feature type="domain" description="LysM" evidence="5">
    <location>
        <begin position="187"/>
        <end position="235"/>
    </location>
</feature>
<dbReference type="InterPro" id="IPR018392">
    <property type="entry name" value="LysM"/>
</dbReference>
<sequence length="236" mass="23989">MGERQMASYRGKHRPQTSNAARNIAKVAVAGVIVGAPLSMAAGTASAQGSGVNWDAVAACESGGNWSINTGNGYYGGLQFLPSTWRAFGGTGMPHQASRAEQIRVAENVLAGQGIGAWPVCGPKGLTGGAAPAAKPAPAPAAKPAPAPAPVAPKKATPQAPAQKAAPAPVQKAAPVTVALPKSNPNGDYEIKAGDTLSKIAQELKIEGGWQRLHQLNKEFIPNADLILAGQKIATK</sequence>
<dbReference type="Gene3D" id="1.10.530.10">
    <property type="match status" value="1"/>
</dbReference>
<dbReference type="CDD" id="cd13925">
    <property type="entry name" value="RPF"/>
    <property type="match status" value="1"/>
</dbReference>
<dbReference type="Pfam" id="PF01476">
    <property type="entry name" value="LysM"/>
    <property type="match status" value="1"/>
</dbReference>
<dbReference type="InterPro" id="IPR036779">
    <property type="entry name" value="LysM_dom_sf"/>
</dbReference>
<dbReference type="GO" id="GO:0016787">
    <property type="term" value="F:hydrolase activity"/>
    <property type="evidence" value="ECO:0007669"/>
    <property type="project" value="UniProtKB-KW"/>
</dbReference>
<dbReference type="PANTHER" id="PTHR34700:SF4">
    <property type="entry name" value="PHAGE-LIKE ELEMENT PBSX PROTEIN XKDP"/>
    <property type="match status" value="1"/>
</dbReference>
<evidence type="ECO:0000256" key="1">
    <source>
        <dbReference type="ARBA" id="ARBA00010830"/>
    </source>
</evidence>
<keyword evidence="4" id="KW-0732">Signal</keyword>
<evidence type="ECO:0000259" key="5">
    <source>
        <dbReference type="PROSITE" id="PS51782"/>
    </source>
</evidence>
<dbReference type="Proteomes" id="UP000639606">
    <property type="component" value="Unassembled WGS sequence"/>
</dbReference>
<organism evidence="6 7">
    <name type="scientific">Saccharothrix coeruleofusca</name>
    <dbReference type="NCBI Taxonomy" id="33919"/>
    <lineage>
        <taxon>Bacteria</taxon>
        <taxon>Bacillati</taxon>
        <taxon>Actinomycetota</taxon>
        <taxon>Actinomycetes</taxon>
        <taxon>Pseudonocardiales</taxon>
        <taxon>Pseudonocardiaceae</taxon>
        <taxon>Saccharothrix</taxon>
    </lineage>
</organism>
<dbReference type="InterPro" id="IPR023346">
    <property type="entry name" value="Lysozyme-like_dom_sf"/>
</dbReference>
<reference evidence="6" key="1">
    <citation type="journal article" date="2014" name="Int. J. Syst. Evol. Microbiol.">
        <title>Complete genome sequence of Corynebacterium casei LMG S-19264T (=DSM 44701T), isolated from a smear-ripened cheese.</title>
        <authorList>
            <consortium name="US DOE Joint Genome Institute (JGI-PGF)"/>
            <person name="Walter F."/>
            <person name="Albersmeier A."/>
            <person name="Kalinowski J."/>
            <person name="Ruckert C."/>
        </authorList>
    </citation>
    <scope>NUCLEOTIDE SEQUENCE</scope>
    <source>
        <strain evidence="6">JCM 3313</strain>
    </source>
</reference>
<dbReference type="InterPro" id="IPR010618">
    <property type="entry name" value="RPF"/>
</dbReference>
<dbReference type="PROSITE" id="PS51782">
    <property type="entry name" value="LYSM"/>
    <property type="match status" value="1"/>
</dbReference>
<dbReference type="CDD" id="cd00118">
    <property type="entry name" value="LysM"/>
    <property type="match status" value="1"/>
</dbReference>
<accession>A0A918AGU0</accession>
<feature type="signal peptide" evidence="4">
    <location>
        <begin position="1"/>
        <end position="41"/>
    </location>
</feature>
<evidence type="ECO:0000313" key="7">
    <source>
        <dbReference type="Proteomes" id="UP000639606"/>
    </source>
</evidence>
<comment type="caution">
    <text evidence="6">The sequence shown here is derived from an EMBL/GenBank/DDBJ whole genome shotgun (WGS) entry which is preliminary data.</text>
</comment>
<name>A0A918AGU0_9PSEU</name>
<feature type="region of interest" description="Disordered" evidence="3">
    <location>
        <begin position="1"/>
        <end position="20"/>
    </location>
</feature>
<evidence type="ECO:0000256" key="3">
    <source>
        <dbReference type="SAM" id="MobiDB-lite"/>
    </source>
</evidence>
<proteinExistence type="inferred from homology"/>
<keyword evidence="7" id="KW-1185">Reference proteome</keyword>
<comment type="similarity">
    <text evidence="1">Belongs to the transglycosylase family. Rpf subfamily.</text>
</comment>
<dbReference type="Pfam" id="PF06737">
    <property type="entry name" value="Transglycosylas"/>
    <property type="match status" value="1"/>
</dbReference>
<protein>
    <submittedName>
        <fullName evidence="6">Transglycosylase</fullName>
    </submittedName>
</protein>
<evidence type="ECO:0000313" key="6">
    <source>
        <dbReference type="EMBL" id="GGP34915.1"/>
    </source>
</evidence>
<feature type="region of interest" description="Disordered" evidence="3">
    <location>
        <begin position="129"/>
        <end position="174"/>
    </location>
</feature>
<dbReference type="Gene3D" id="3.10.350.10">
    <property type="entry name" value="LysM domain"/>
    <property type="match status" value="1"/>
</dbReference>
<reference evidence="6" key="2">
    <citation type="submission" date="2020-09" db="EMBL/GenBank/DDBJ databases">
        <authorList>
            <person name="Sun Q."/>
            <person name="Ohkuma M."/>
        </authorList>
    </citation>
    <scope>NUCLEOTIDE SEQUENCE</scope>
    <source>
        <strain evidence="6">JCM 3313</strain>
    </source>
</reference>
<feature type="compositionally biased region" description="Pro residues" evidence="3">
    <location>
        <begin position="135"/>
        <end position="151"/>
    </location>
</feature>
<dbReference type="AlphaFoldDB" id="A0A918AGU0"/>
<dbReference type="PANTHER" id="PTHR34700">
    <property type="entry name" value="POTASSIUM BINDING PROTEIN KBP"/>
    <property type="match status" value="1"/>
</dbReference>
<feature type="compositionally biased region" description="Low complexity" evidence="3">
    <location>
        <begin position="152"/>
        <end position="174"/>
    </location>
</feature>
<evidence type="ECO:0000256" key="2">
    <source>
        <dbReference type="ARBA" id="ARBA00022801"/>
    </source>
</evidence>
<evidence type="ECO:0000256" key="4">
    <source>
        <dbReference type="SAM" id="SignalP"/>
    </source>
</evidence>
<feature type="chain" id="PRO_5039589729" evidence="4">
    <location>
        <begin position="42"/>
        <end position="236"/>
    </location>
</feature>
<keyword evidence="2" id="KW-0378">Hydrolase</keyword>
<gene>
    <name evidence="6" type="ORF">GCM10010185_02060</name>
</gene>
<dbReference type="EMBL" id="BMRG01000001">
    <property type="protein sequence ID" value="GGP34915.1"/>
    <property type="molecule type" value="Genomic_DNA"/>
</dbReference>
<dbReference type="SUPFAM" id="SSF53955">
    <property type="entry name" value="Lysozyme-like"/>
    <property type="match status" value="1"/>
</dbReference>